<gene>
    <name evidence="6" type="ORF">GCM10009098_04150</name>
</gene>
<dbReference type="InterPro" id="IPR036390">
    <property type="entry name" value="WH_DNA-bd_sf"/>
</dbReference>
<evidence type="ECO:0000313" key="7">
    <source>
        <dbReference type="Proteomes" id="UP001501169"/>
    </source>
</evidence>
<reference evidence="7" key="1">
    <citation type="journal article" date="2019" name="Int. J. Syst. Evol. Microbiol.">
        <title>The Global Catalogue of Microorganisms (GCM) 10K type strain sequencing project: providing services to taxonomists for standard genome sequencing and annotation.</title>
        <authorList>
            <consortium name="The Broad Institute Genomics Platform"/>
            <consortium name="The Broad Institute Genome Sequencing Center for Infectious Disease"/>
            <person name="Wu L."/>
            <person name="Ma J."/>
        </authorList>
    </citation>
    <scope>NUCLEOTIDE SEQUENCE [LARGE SCALE GENOMIC DNA]</scope>
    <source>
        <strain evidence="7">JCM 14331</strain>
    </source>
</reference>
<protein>
    <submittedName>
        <fullName evidence="6">LysR family transcriptional regulator ArgP</fullName>
    </submittedName>
</protein>
<dbReference type="RefSeq" id="WP_226765677.1">
    <property type="nucleotide sequence ID" value="NZ_BAAAEO010000001.1"/>
</dbReference>
<dbReference type="NCBIfam" id="NF002964">
    <property type="entry name" value="PRK03635.1"/>
    <property type="match status" value="1"/>
</dbReference>
<dbReference type="EMBL" id="BAAAEO010000001">
    <property type="protein sequence ID" value="GAA0539787.1"/>
    <property type="molecule type" value="Genomic_DNA"/>
</dbReference>
<evidence type="ECO:0000256" key="3">
    <source>
        <dbReference type="ARBA" id="ARBA00023125"/>
    </source>
</evidence>
<keyword evidence="4" id="KW-0804">Transcription</keyword>
<comment type="similarity">
    <text evidence="1">Belongs to the LysR transcriptional regulatory family.</text>
</comment>
<dbReference type="NCBIfam" id="TIGR03298">
    <property type="entry name" value="argP"/>
    <property type="match status" value="1"/>
</dbReference>
<dbReference type="Pfam" id="PF03466">
    <property type="entry name" value="LysR_substrate"/>
    <property type="match status" value="1"/>
</dbReference>
<dbReference type="PROSITE" id="PS50931">
    <property type="entry name" value="HTH_LYSR"/>
    <property type="match status" value="1"/>
</dbReference>
<evidence type="ECO:0000256" key="2">
    <source>
        <dbReference type="ARBA" id="ARBA00023015"/>
    </source>
</evidence>
<dbReference type="InterPro" id="IPR036388">
    <property type="entry name" value="WH-like_DNA-bd_sf"/>
</dbReference>
<dbReference type="InterPro" id="IPR005119">
    <property type="entry name" value="LysR_subst-bd"/>
</dbReference>
<proteinExistence type="inferred from homology"/>
<dbReference type="Pfam" id="PF00126">
    <property type="entry name" value="HTH_1"/>
    <property type="match status" value="1"/>
</dbReference>
<name>A0ABP3NAD6_9GAMM</name>
<dbReference type="InterPro" id="IPR000847">
    <property type="entry name" value="LysR_HTH_N"/>
</dbReference>
<dbReference type="SUPFAM" id="SSF46785">
    <property type="entry name" value="Winged helix' DNA-binding domain"/>
    <property type="match status" value="1"/>
</dbReference>
<organism evidence="6 7">
    <name type="scientific">Rheinheimera aquimaris</name>
    <dbReference type="NCBI Taxonomy" id="412437"/>
    <lineage>
        <taxon>Bacteria</taxon>
        <taxon>Pseudomonadati</taxon>
        <taxon>Pseudomonadota</taxon>
        <taxon>Gammaproteobacteria</taxon>
        <taxon>Chromatiales</taxon>
        <taxon>Chromatiaceae</taxon>
        <taxon>Rheinheimera</taxon>
    </lineage>
</organism>
<dbReference type="InterPro" id="IPR017685">
    <property type="entry name" value="ArgP"/>
</dbReference>
<keyword evidence="7" id="KW-1185">Reference proteome</keyword>
<comment type="caution">
    <text evidence="6">The sequence shown here is derived from an EMBL/GenBank/DDBJ whole genome shotgun (WGS) entry which is preliminary data.</text>
</comment>
<evidence type="ECO:0000256" key="4">
    <source>
        <dbReference type="ARBA" id="ARBA00023163"/>
    </source>
</evidence>
<keyword evidence="2" id="KW-0805">Transcription regulation</keyword>
<dbReference type="SUPFAM" id="SSF53850">
    <property type="entry name" value="Periplasmic binding protein-like II"/>
    <property type="match status" value="1"/>
</dbReference>
<dbReference type="Proteomes" id="UP001501169">
    <property type="component" value="Unassembled WGS sequence"/>
</dbReference>
<dbReference type="InterPro" id="IPR050176">
    <property type="entry name" value="LTTR"/>
</dbReference>
<dbReference type="PANTHER" id="PTHR30579:SF2">
    <property type="entry name" value="HTH-TYPE TRANSCRIPTIONAL REGULATOR ARGP"/>
    <property type="match status" value="1"/>
</dbReference>
<evidence type="ECO:0000313" key="6">
    <source>
        <dbReference type="EMBL" id="GAA0539787.1"/>
    </source>
</evidence>
<feature type="domain" description="HTH lysR-type" evidence="5">
    <location>
        <begin position="2"/>
        <end position="58"/>
    </location>
</feature>
<dbReference type="PANTHER" id="PTHR30579">
    <property type="entry name" value="TRANSCRIPTIONAL REGULATOR"/>
    <property type="match status" value="1"/>
</dbReference>
<keyword evidence="3" id="KW-0238">DNA-binding</keyword>
<dbReference type="Gene3D" id="1.10.10.10">
    <property type="entry name" value="Winged helix-like DNA-binding domain superfamily/Winged helix DNA-binding domain"/>
    <property type="match status" value="1"/>
</dbReference>
<dbReference type="Gene3D" id="3.40.190.290">
    <property type="match status" value="1"/>
</dbReference>
<evidence type="ECO:0000256" key="1">
    <source>
        <dbReference type="ARBA" id="ARBA00009437"/>
    </source>
</evidence>
<evidence type="ECO:0000259" key="5">
    <source>
        <dbReference type="PROSITE" id="PS50931"/>
    </source>
</evidence>
<accession>A0ABP3NAD6</accession>
<dbReference type="PRINTS" id="PR00039">
    <property type="entry name" value="HTHLYSR"/>
</dbReference>
<sequence length="297" mass="32646">MINYQQLEALHAVISEAGFEKAAAKLFITQSAVSRRIQQLELLLGEPVLVRSQPPKATAAGQRLLNHLQQVMQLEVALGINALNAHYSDDAPLTVRLATNADSLATWLPEALALPHADINGTLRFELVVEDQSVILKRMKAGEVMVCISASAEPVNGGLVSPLGALRYLAMASPAFVQRYGAHRGIELAKVPCLIFDEHDRLQHQFLRDVAQCEPEFVHYCPCPQGFKQAMIAGLGYGLVPEIQLGDAIAKGELALFKPGYALDTPLYWHYWQTESPQLKALRQHALKVAAKYLVQP</sequence>